<comment type="caution">
    <text evidence="9">The sequence shown here is derived from an EMBL/GenBank/DDBJ whole genome shotgun (WGS) entry which is preliminary data.</text>
</comment>
<evidence type="ECO:0000256" key="4">
    <source>
        <dbReference type="ARBA" id="ARBA00022801"/>
    </source>
</evidence>
<keyword evidence="3" id="KW-0227">DNA damage</keyword>
<keyword evidence="5" id="KW-0190">Covalent protein-DNA linkage</keyword>
<dbReference type="Pfam" id="PF02586">
    <property type="entry name" value="SRAP"/>
    <property type="match status" value="1"/>
</dbReference>
<name>A0ABW5J643_9BACT</name>
<proteinExistence type="inferred from homology"/>
<reference evidence="10" key="1">
    <citation type="journal article" date="2019" name="Int. J. Syst. Evol. Microbiol.">
        <title>The Global Catalogue of Microorganisms (GCM) 10K type strain sequencing project: providing services to taxonomists for standard genome sequencing and annotation.</title>
        <authorList>
            <consortium name="The Broad Institute Genomics Platform"/>
            <consortium name="The Broad Institute Genome Sequencing Center for Infectious Disease"/>
            <person name="Wu L."/>
            <person name="Ma J."/>
        </authorList>
    </citation>
    <scope>NUCLEOTIDE SEQUENCE [LARGE SCALE GENOMIC DNA]</scope>
    <source>
        <strain evidence="10">KCTC 52344</strain>
    </source>
</reference>
<evidence type="ECO:0000313" key="9">
    <source>
        <dbReference type="EMBL" id="MFD2520296.1"/>
    </source>
</evidence>
<gene>
    <name evidence="9" type="ORF">ACFSR2_05325</name>
</gene>
<evidence type="ECO:0000256" key="8">
    <source>
        <dbReference type="RuleBase" id="RU364100"/>
    </source>
</evidence>
<evidence type="ECO:0000256" key="6">
    <source>
        <dbReference type="ARBA" id="ARBA00023125"/>
    </source>
</evidence>
<dbReference type="InterPro" id="IPR003738">
    <property type="entry name" value="SRAP"/>
</dbReference>
<sequence>MCYHLSQGVQSDRLKERYRAKNFKEQDKIKPVYHASAFSFLPWPVITNHEPDTIQAMHWGLIPAWAKSQDDAQKLRTNTLNARIETIFEKPSFREAAHKKHCLVLATGFFEWQTVGAKKYPYYIHLKDEEIFSMAGIWETWTDKKSGETRETFSILTTEANPLMAQIHNSKQRMPVILSKETELNWLQKGFDETTINSFAKPFDENKMVAHTVSRFISEKYSNTPDVLKPYTYPEFMQTSLF</sequence>
<organism evidence="9 10">
    <name type="scientific">Emticicia soli</name>
    <dbReference type="NCBI Taxonomy" id="2027878"/>
    <lineage>
        <taxon>Bacteria</taxon>
        <taxon>Pseudomonadati</taxon>
        <taxon>Bacteroidota</taxon>
        <taxon>Cytophagia</taxon>
        <taxon>Cytophagales</taxon>
        <taxon>Leadbetterellaceae</taxon>
        <taxon>Emticicia</taxon>
    </lineage>
</organism>
<keyword evidence="2 8" id="KW-0645">Protease</keyword>
<protein>
    <recommendedName>
        <fullName evidence="8">Abasic site processing protein</fullName>
        <ecNumber evidence="8">3.4.-.-</ecNumber>
    </recommendedName>
</protein>
<evidence type="ECO:0000256" key="3">
    <source>
        <dbReference type="ARBA" id="ARBA00022763"/>
    </source>
</evidence>
<dbReference type="SUPFAM" id="SSF143081">
    <property type="entry name" value="BB1717-like"/>
    <property type="match status" value="1"/>
</dbReference>
<evidence type="ECO:0000256" key="5">
    <source>
        <dbReference type="ARBA" id="ARBA00023124"/>
    </source>
</evidence>
<dbReference type="PANTHER" id="PTHR13604:SF0">
    <property type="entry name" value="ABASIC SITE PROCESSING PROTEIN HMCES"/>
    <property type="match status" value="1"/>
</dbReference>
<comment type="similarity">
    <text evidence="1 8">Belongs to the SOS response-associated peptidase family.</text>
</comment>
<keyword evidence="7" id="KW-0456">Lyase</keyword>
<dbReference type="RefSeq" id="WP_340235708.1">
    <property type="nucleotide sequence ID" value="NZ_JBBEWC010000004.1"/>
</dbReference>
<dbReference type="EC" id="3.4.-.-" evidence="8"/>
<dbReference type="GO" id="GO:0016787">
    <property type="term" value="F:hydrolase activity"/>
    <property type="evidence" value="ECO:0007669"/>
    <property type="project" value="UniProtKB-KW"/>
</dbReference>
<accession>A0ABW5J643</accession>
<dbReference type="EMBL" id="JBHULC010000004">
    <property type="protein sequence ID" value="MFD2520296.1"/>
    <property type="molecule type" value="Genomic_DNA"/>
</dbReference>
<dbReference type="Gene3D" id="3.90.1680.10">
    <property type="entry name" value="SOS response associated peptidase-like"/>
    <property type="match status" value="1"/>
</dbReference>
<dbReference type="InterPro" id="IPR036590">
    <property type="entry name" value="SRAP-like"/>
</dbReference>
<evidence type="ECO:0000256" key="7">
    <source>
        <dbReference type="ARBA" id="ARBA00023239"/>
    </source>
</evidence>
<keyword evidence="6" id="KW-0238">DNA-binding</keyword>
<keyword evidence="4 8" id="KW-0378">Hydrolase</keyword>
<evidence type="ECO:0000256" key="2">
    <source>
        <dbReference type="ARBA" id="ARBA00022670"/>
    </source>
</evidence>
<evidence type="ECO:0000256" key="1">
    <source>
        <dbReference type="ARBA" id="ARBA00008136"/>
    </source>
</evidence>
<dbReference type="PANTHER" id="PTHR13604">
    <property type="entry name" value="DC12-RELATED"/>
    <property type="match status" value="1"/>
</dbReference>
<keyword evidence="10" id="KW-1185">Reference proteome</keyword>
<evidence type="ECO:0000313" key="10">
    <source>
        <dbReference type="Proteomes" id="UP001597510"/>
    </source>
</evidence>
<dbReference type="Proteomes" id="UP001597510">
    <property type="component" value="Unassembled WGS sequence"/>
</dbReference>